<gene>
    <name evidence="1" type="ORF">MAR_007402</name>
</gene>
<sequence>RFGTRNAVVVLFVDLSDRFGTRNAVVVLLSDVLRNKWKYCHCLCVVLLTTESVLDEQREYKDAIAELKTRFPCLKARDIDPAES</sequence>
<organism evidence="1 2">
    <name type="scientific">Mya arenaria</name>
    <name type="common">Soft-shell clam</name>
    <dbReference type="NCBI Taxonomy" id="6604"/>
    <lineage>
        <taxon>Eukaryota</taxon>
        <taxon>Metazoa</taxon>
        <taxon>Spiralia</taxon>
        <taxon>Lophotrochozoa</taxon>
        <taxon>Mollusca</taxon>
        <taxon>Bivalvia</taxon>
        <taxon>Autobranchia</taxon>
        <taxon>Heteroconchia</taxon>
        <taxon>Euheterodonta</taxon>
        <taxon>Imparidentia</taxon>
        <taxon>Neoheterodontei</taxon>
        <taxon>Myida</taxon>
        <taxon>Myoidea</taxon>
        <taxon>Myidae</taxon>
        <taxon>Mya</taxon>
    </lineage>
</organism>
<accession>A0ABY7DD06</accession>
<keyword evidence="2" id="KW-1185">Reference proteome</keyword>
<evidence type="ECO:0000313" key="1">
    <source>
        <dbReference type="EMBL" id="WAQ94931.1"/>
    </source>
</evidence>
<reference evidence="1" key="1">
    <citation type="submission" date="2022-11" db="EMBL/GenBank/DDBJ databases">
        <title>Centuries of genome instability and evolution in soft-shell clam transmissible cancer (bioRxiv).</title>
        <authorList>
            <person name="Hart S.F.M."/>
            <person name="Yonemitsu M.A."/>
            <person name="Giersch R.M."/>
            <person name="Beal B.F."/>
            <person name="Arriagada G."/>
            <person name="Davis B.W."/>
            <person name="Ostrander E.A."/>
            <person name="Goff S.P."/>
            <person name="Metzger M.J."/>
        </authorList>
    </citation>
    <scope>NUCLEOTIDE SEQUENCE</scope>
    <source>
        <strain evidence="1">MELC-2E11</strain>
        <tissue evidence="1">Siphon/mantle</tissue>
    </source>
</reference>
<dbReference type="Proteomes" id="UP001164746">
    <property type="component" value="Chromosome 1"/>
</dbReference>
<evidence type="ECO:0000313" key="2">
    <source>
        <dbReference type="Proteomes" id="UP001164746"/>
    </source>
</evidence>
<dbReference type="EMBL" id="CP111012">
    <property type="protein sequence ID" value="WAQ94931.1"/>
    <property type="molecule type" value="Genomic_DNA"/>
</dbReference>
<proteinExistence type="predicted"/>
<protein>
    <submittedName>
        <fullName evidence="1">Uncharacterized protein</fullName>
    </submittedName>
</protein>
<name>A0ABY7DD06_MYAAR</name>
<feature type="non-terminal residue" evidence="1">
    <location>
        <position position="1"/>
    </location>
</feature>